<dbReference type="AlphaFoldDB" id="A0A078MHH2"/>
<organism evidence="2">
    <name type="scientific">Pseudomonas saudimassiliensis</name>
    <dbReference type="NCBI Taxonomy" id="1461581"/>
    <lineage>
        <taxon>Bacteria</taxon>
        <taxon>Pseudomonadati</taxon>
        <taxon>Pseudomonadota</taxon>
        <taxon>Gammaproteobacteria</taxon>
        <taxon>Pseudomonadales</taxon>
        <taxon>Pseudomonadaceae</taxon>
        <taxon>Pseudomonas</taxon>
    </lineage>
</organism>
<keyword evidence="1" id="KW-0732">Signal</keyword>
<dbReference type="PROSITE" id="PS51257">
    <property type="entry name" value="PROKAR_LIPOPROTEIN"/>
    <property type="match status" value="1"/>
</dbReference>
<evidence type="ECO:0000256" key="1">
    <source>
        <dbReference type="SAM" id="SignalP"/>
    </source>
</evidence>
<reference evidence="2" key="1">
    <citation type="submission" date="2014-07" db="EMBL/GenBank/DDBJ databases">
        <authorList>
            <person name="Urmite Genomes Urmite Genomes"/>
        </authorList>
    </citation>
    <scope>NUCLEOTIDE SEQUENCE</scope>
    <source>
        <strain evidence="2">12M76_air</strain>
    </source>
</reference>
<dbReference type="RefSeq" id="WP_044499962.1">
    <property type="nucleotide sequence ID" value="NZ_LK391969.1"/>
</dbReference>
<protein>
    <recommendedName>
        <fullName evidence="3">Lipoprotein</fullName>
    </recommendedName>
</protein>
<evidence type="ECO:0000313" key="2">
    <source>
        <dbReference type="EMBL" id="CEA05729.1"/>
    </source>
</evidence>
<name>A0A078MHH2_9PSED</name>
<dbReference type="EMBL" id="LM997413">
    <property type="protein sequence ID" value="CEA05729.1"/>
    <property type="molecule type" value="Genomic_DNA"/>
</dbReference>
<accession>A0A078MHH2</accession>
<evidence type="ECO:0008006" key="3">
    <source>
        <dbReference type="Google" id="ProtNLM"/>
    </source>
</evidence>
<dbReference type="OrthoDB" id="9944961at2"/>
<gene>
    <name evidence="2" type="ORF">BN1049_02241</name>
</gene>
<dbReference type="EMBL" id="LK391969">
    <property type="protein sequence ID" value="CEF27293.1"/>
    <property type="molecule type" value="Genomic_DNA"/>
</dbReference>
<feature type="signal peptide" evidence="1">
    <location>
        <begin position="1"/>
        <end position="21"/>
    </location>
</feature>
<feature type="chain" id="PRO_5007377953" description="Lipoprotein" evidence="1">
    <location>
        <begin position="22"/>
        <end position="166"/>
    </location>
</feature>
<sequence>MNKLLALSTVTIVLACAEVFADDSLEFVYLQEKVAAYENQLQECMLMGRNADFPSEAVLAALEAYPQEQVESFLVTKATLAEEQCVAKELGELAAALLTIEAAEHEPSEDAVTLMNEIKPATFVSTRWELQRHYLSLPREMRERMEEVEAFQRPFNSLLIREHLYN</sequence>
<dbReference type="PATRIC" id="fig|1461581.3.peg.2209"/>
<proteinExistence type="predicted"/>